<dbReference type="PANTHER" id="PTHR31973">
    <property type="entry name" value="POLYPROTEIN, PUTATIVE-RELATED"/>
    <property type="match status" value="1"/>
</dbReference>
<dbReference type="PIR" id="F84481">
    <property type="entry name" value="F84481"/>
</dbReference>
<protein>
    <submittedName>
        <fullName evidence="2">Mutator-like transposase</fullName>
    </submittedName>
</protein>
<organism evidence="2">
    <name type="scientific">Arabidopsis thaliana</name>
    <name type="common">Mouse-ear cress</name>
    <dbReference type="NCBI Taxonomy" id="3702"/>
    <lineage>
        <taxon>Eukaryota</taxon>
        <taxon>Viridiplantae</taxon>
        <taxon>Streptophyta</taxon>
        <taxon>Embryophyta</taxon>
        <taxon>Tracheophyta</taxon>
        <taxon>Spermatophyta</taxon>
        <taxon>Magnoliopsida</taxon>
        <taxon>eudicotyledons</taxon>
        <taxon>Gunneridae</taxon>
        <taxon>Pentapetalae</taxon>
        <taxon>rosids</taxon>
        <taxon>malvids</taxon>
        <taxon>Brassicales</taxon>
        <taxon>Brassicaceae</taxon>
        <taxon>Camelineae</taxon>
        <taxon>Arabidopsis</taxon>
    </lineage>
</organism>
<evidence type="ECO:0000313" key="2">
    <source>
        <dbReference type="EMBL" id="AAC67206.1"/>
    </source>
</evidence>
<reference key="1">
    <citation type="journal article" date="1999" name="Nature">
        <title>Sequence and analysis of chromosome 2 of the plant Arabidopsis thaliana.</title>
        <authorList>
            <person name="Lin X."/>
            <person name="Kaul S."/>
            <person name="Rounsley S."/>
            <person name="Shea T.P."/>
            <person name="Benito M.I."/>
            <person name="Town C.D."/>
            <person name="Fujii C.Y."/>
            <person name="Mason T."/>
            <person name="Bowman C.L."/>
            <person name="Barnstead M."/>
            <person name="Feldblyum T.V."/>
            <person name="Buell C.R."/>
            <person name="Ketchum K.A."/>
            <person name="Lee J."/>
            <person name="Ronning C.M."/>
            <person name="Koo H.L."/>
            <person name="Moffat K.S."/>
            <person name="Cronin L.A."/>
            <person name="Shen M."/>
            <person name="Pai G."/>
            <person name="Van Aken S."/>
            <person name="Umayam L."/>
            <person name="Tallon L.J."/>
            <person name="Gill J.E."/>
            <person name="Adams M.D."/>
            <person name="Carrera A.J."/>
            <person name="Creasy T.H."/>
            <person name="Goodman H.M."/>
            <person name="Somerville C.R."/>
            <person name="Copenhaver G.P."/>
            <person name="Preuss D."/>
            <person name="Nierman W.C."/>
            <person name="White O."/>
            <person name="Eisen J.A."/>
            <person name="Salzberg S.L."/>
            <person name="Fraser C.M."/>
            <person name="Venter J.C."/>
        </authorList>
    </citation>
    <scope>NUCLEOTIDE SEQUENCE [LARGE SCALE GENOMIC DNA]</scope>
    <source>
        <strain>cv. Columbia</strain>
    </source>
</reference>
<reference evidence="2" key="3">
    <citation type="submission" date="2002-02" db="EMBL/GenBank/DDBJ databases">
        <authorList>
            <person name="Town C.D."/>
            <person name="Kaul S."/>
        </authorList>
    </citation>
    <scope>NUCLEOTIDE SEQUENCE</scope>
</reference>
<sequence>MNRQRRKLPIRRDGEAQIQREGIEANHVAPEIVGGDGVAKRGVAEDGDIGDGVVEEIVNEEGEGYDLMILVLMKMIVRLLSKIIADDAVNKSDESGDDVWDSEKIPDPLSDDDDKYEAERPFTHGDHSDEPLALNNTINNADEFKYALLRLYVCFDALKTAWKKSCWPIIRLDDAFMKWDIKGKMLVAVGKDGDNRIFPITWAVVEVEDIDN</sequence>
<accession>Q9ZVV8</accession>
<gene>
    <name evidence="2" type="ordered locus">At2g07030</name>
</gene>
<proteinExistence type="predicted"/>
<evidence type="ECO:0000256" key="1">
    <source>
        <dbReference type="SAM" id="MobiDB-lite"/>
    </source>
</evidence>
<dbReference type="PANTHER" id="PTHR31973:SF197">
    <property type="entry name" value="SWIM-TYPE DOMAIN-CONTAINING PROTEIN"/>
    <property type="match status" value="1"/>
</dbReference>
<dbReference type="EMBL" id="AC005171">
    <property type="protein sequence ID" value="AAC67206.1"/>
    <property type="molecule type" value="Genomic_DNA"/>
</dbReference>
<reference evidence="2" key="2">
    <citation type="submission" date="2000-03" db="EMBL/GenBank/DDBJ databases">
        <authorList>
            <person name="Rounsley S.D."/>
            <person name="Lin X."/>
            <person name="Kaul S."/>
            <person name="Shea T.P."/>
            <person name="Fujii C.Y."/>
            <person name="Mason T.M."/>
            <person name="Shen M."/>
            <person name="Ronning C.M."/>
            <person name="Fraser C.M."/>
            <person name="Somerville C.R."/>
            <person name="Venter J.C."/>
        </authorList>
    </citation>
    <scope>NUCLEOTIDE SEQUENCE</scope>
</reference>
<name>Q9ZVV8_ARATH</name>
<feature type="compositionally biased region" description="Basic and acidic residues" evidence="1">
    <location>
        <begin position="117"/>
        <end position="127"/>
    </location>
</feature>
<dbReference type="AlphaFoldDB" id="Q9ZVV8"/>
<feature type="region of interest" description="Disordered" evidence="1">
    <location>
        <begin position="91"/>
        <end position="127"/>
    </location>
</feature>